<protein>
    <submittedName>
        <fullName evidence="1">Uncharacterized protein</fullName>
    </submittedName>
</protein>
<organism evidence="1">
    <name type="scientific">Sesamum radiatum</name>
    <name type="common">Black benniseed</name>
    <dbReference type="NCBI Taxonomy" id="300843"/>
    <lineage>
        <taxon>Eukaryota</taxon>
        <taxon>Viridiplantae</taxon>
        <taxon>Streptophyta</taxon>
        <taxon>Embryophyta</taxon>
        <taxon>Tracheophyta</taxon>
        <taxon>Spermatophyta</taxon>
        <taxon>Magnoliopsida</taxon>
        <taxon>eudicotyledons</taxon>
        <taxon>Gunneridae</taxon>
        <taxon>Pentapetalae</taxon>
        <taxon>asterids</taxon>
        <taxon>lamiids</taxon>
        <taxon>Lamiales</taxon>
        <taxon>Pedaliaceae</taxon>
        <taxon>Sesamum</taxon>
    </lineage>
</organism>
<evidence type="ECO:0000313" key="1">
    <source>
        <dbReference type="EMBL" id="KAL0361184.1"/>
    </source>
</evidence>
<comment type="caution">
    <text evidence="1">The sequence shown here is derived from an EMBL/GenBank/DDBJ whole genome shotgun (WGS) entry which is preliminary data.</text>
</comment>
<dbReference type="AlphaFoldDB" id="A0AAW2Q050"/>
<accession>A0AAW2Q050</accession>
<sequence length="120" mass="13225">MEHARTHTDQTRILGLISVSAHYLQKRPLILGPLITHIALNTQLIDLANANLHIACTPHPLDIAALDQMGLLTRWNGLLCFTLSGESGARLGRRQRKASVGATRTPHLFLQRQFMIASTG</sequence>
<dbReference type="EMBL" id="JACGWJ010000016">
    <property type="protein sequence ID" value="KAL0361184.1"/>
    <property type="molecule type" value="Genomic_DNA"/>
</dbReference>
<name>A0AAW2Q050_SESRA</name>
<gene>
    <name evidence="1" type="ORF">Sradi_3802900</name>
</gene>
<reference evidence="1" key="1">
    <citation type="submission" date="2020-06" db="EMBL/GenBank/DDBJ databases">
        <authorList>
            <person name="Li T."/>
            <person name="Hu X."/>
            <person name="Zhang T."/>
            <person name="Song X."/>
            <person name="Zhang H."/>
            <person name="Dai N."/>
            <person name="Sheng W."/>
            <person name="Hou X."/>
            <person name="Wei L."/>
        </authorList>
    </citation>
    <scope>NUCLEOTIDE SEQUENCE</scope>
    <source>
        <strain evidence="1">G02</strain>
        <tissue evidence="1">Leaf</tissue>
    </source>
</reference>
<reference evidence="1" key="2">
    <citation type="journal article" date="2024" name="Plant">
        <title>Genomic evolution and insights into agronomic trait innovations of Sesamum species.</title>
        <authorList>
            <person name="Miao H."/>
            <person name="Wang L."/>
            <person name="Qu L."/>
            <person name="Liu H."/>
            <person name="Sun Y."/>
            <person name="Le M."/>
            <person name="Wang Q."/>
            <person name="Wei S."/>
            <person name="Zheng Y."/>
            <person name="Lin W."/>
            <person name="Duan Y."/>
            <person name="Cao H."/>
            <person name="Xiong S."/>
            <person name="Wang X."/>
            <person name="Wei L."/>
            <person name="Li C."/>
            <person name="Ma Q."/>
            <person name="Ju M."/>
            <person name="Zhao R."/>
            <person name="Li G."/>
            <person name="Mu C."/>
            <person name="Tian Q."/>
            <person name="Mei H."/>
            <person name="Zhang T."/>
            <person name="Gao T."/>
            <person name="Zhang H."/>
        </authorList>
    </citation>
    <scope>NUCLEOTIDE SEQUENCE</scope>
    <source>
        <strain evidence="1">G02</strain>
    </source>
</reference>
<proteinExistence type="predicted"/>